<keyword evidence="3" id="KW-1185">Reference proteome</keyword>
<dbReference type="CDD" id="cd00093">
    <property type="entry name" value="HTH_XRE"/>
    <property type="match status" value="1"/>
</dbReference>
<name>A0A495JNW0_9ACTN</name>
<sequence>MNEVLRNALSAKGLTAETLAARLGIDAKTVRRWDSEGRIPQARHRAAAAEALGKDVEELWPESVRRRDVAWFRPWREQESASVSLRGFEIGVVPGLLQTEDYARAVLSTSPLHLDEVERLVRIRLERQKAVFDRPRPPMCVFVLDQAVLMRGQPDLMATQLAQLIAMAERPNVFVHVIPLEAGLHPGQASFVLASMHDSPDVAWLDDQASGRLVSDPGQVASLTRVWDAVRGYALPRDLSIQLLKARPWLT</sequence>
<evidence type="ECO:0000313" key="2">
    <source>
        <dbReference type="EMBL" id="RKR90633.1"/>
    </source>
</evidence>
<evidence type="ECO:0000313" key="3">
    <source>
        <dbReference type="Proteomes" id="UP000277671"/>
    </source>
</evidence>
<organism evidence="2 3">
    <name type="scientific">Micromonospora pisi</name>
    <dbReference type="NCBI Taxonomy" id="589240"/>
    <lineage>
        <taxon>Bacteria</taxon>
        <taxon>Bacillati</taxon>
        <taxon>Actinomycetota</taxon>
        <taxon>Actinomycetes</taxon>
        <taxon>Micromonosporales</taxon>
        <taxon>Micromonosporaceae</taxon>
        <taxon>Micromonospora</taxon>
    </lineage>
</organism>
<dbReference type="InterPro" id="IPR010982">
    <property type="entry name" value="Lambda_DNA-bd_dom_sf"/>
</dbReference>
<comment type="caution">
    <text evidence="2">The sequence shown here is derived from an EMBL/GenBank/DDBJ whole genome shotgun (WGS) entry which is preliminary data.</text>
</comment>
<dbReference type="GO" id="GO:0003677">
    <property type="term" value="F:DNA binding"/>
    <property type="evidence" value="ECO:0007669"/>
    <property type="project" value="InterPro"/>
</dbReference>
<dbReference type="RefSeq" id="WP_121162546.1">
    <property type="nucleotide sequence ID" value="NZ_RBKT01000001.1"/>
</dbReference>
<dbReference type="SMART" id="SM00530">
    <property type="entry name" value="HTH_XRE"/>
    <property type="match status" value="1"/>
</dbReference>
<accession>A0A495JNW0</accession>
<reference evidence="2 3" key="1">
    <citation type="submission" date="2018-10" db="EMBL/GenBank/DDBJ databases">
        <title>Sequencing the genomes of 1000 actinobacteria strains.</title>
        <authorList>
            <person name="Klenk H.-P."/>
        </authorList>
    </citation>
    <scope>NUCLEOTIDE SEQUENCE [LARGE SCALE GENOMIC DNA]</scope>
    <source>
        <strain evidence="2 3">DSM 45175</strain>
    </source>
</reference>
<dbReference type="OrthoDB" id="3422637at2"/>
<dbReference type="Gene3D" id="1.10.260.40">
    <property type="entry name" value="lambda repressor-like DNA-binding domains"/>
    <property type="match status" value="1"/>
</dbReference>
<dbReference type="PROSITE" id="PS50943">
    <property type="entry name" value="HTH_CROC1"/>
    <property type="match status" value="1"/>
</dbReference>
<dbReference type="Proteomes" id="UP000277671">
    <property type="component" value="Unassembled WGS sequence"/>
</dbReference>
<evidence type="ECO:0000259" key="1">
    <source>
        <dbReference type="PROSITE" id="PS50943"/>
    </source>
</evidence>
<protein>
    <recommendedName>
        <fullName evidence="1">HTH cro/C1-type domain-containing protein</fullName>
    </recommendedName>
</protein>
<dbReference type="InterPro" id="IPR043917">
    <property type="entry name" value="DUF5753"/>
</dbReference>
<dbReference type="EMBL" id="RBKT01000001">
    <property type="protein sequence ID" value="RKR90633.1"/>
    <property type="molecule type" value="Genomic_DNA"/>
</dbReference>
<dbReference type="AlphaFoldDB" id="A0A495JNW0"/>
<dbReference type="InterPro" id="IPR001387">
    <property type="entry name" value="Cro/C1-type_HTH"/>
</dbReference>
<dbReference type="SUPFAM" id="SSF47413">
    <property type="entry name" value="lambda repressor-like DNA-binding domains"/>
    <property type="match status" value="1"/>
</dbReference>
<dbReference type="Pfam" id="PF19054">
    <property type="entry name" value="DUF5753"/>
    <property type="match status" value="1"/>
</dbReference>
<gene>
    <name evidence="2" type="ORF">BDK92_5011</name>
</gene>
<proteinExistence type="predicted"/>
<feature type="domain" description="HTH cro/C1-type" evidence="1">
    <location>
        <begin position="5"/>
        <end position="59"/>
    </location>
</feature>